<protein>
    <recommendedName>
        <fullName evidence="8">WW domain-containing protein</fullName>
    </recommendedName>
</protein>
<proteinExistence type="inferred from homology"/>
<feature type="compositionally biased region" description="Polar residues" evidence="6">
    <location>
        <begin position="108"/>
        <end position="120"/>
    </location>
</feature>
<keyword evidence="10" id="KW-1185">Reference proteome</keyword>
<keyword evidence="3 7" id="KW-0812">Transmembrane</keyword>
<feature type="compositionally biased region" description="Polar residues" evidence="6">
    <location>
        <begin position="1"/>
        <end position="26"/>
    </location>
</feature>
<gene>
    <name evidence="9" type="ORF">CTEN210_15550</name>
</gene>
<reference evidence="9 10" key="1">
    <citation type="journal article" date="2021" name="Sci. Rep.">
        <title>The genome of the diatom Chaetoceros tenuissimus carries an ancient integrated fragment of an extant virus.</title>
        <authorList>
            <person name="Hongo Y."/>
            <person name="Kimura K."/>
            <person name="Takaki Y."/>
            <person name="Yoshida Y."/>
            <person name="Baba S."/>
            <person name="Kobayashi G."/>
            <person name="Nagasaki K."/>
            <person name="Hano T."/>
            <person name="Tomaru Y."/>
        </authorList>
    </citation>
    <scope>NUCLEOTIDE SEQUENCE [LARGE SCALE GENOMIC DNA]</scope>
    <source>
        <strain evidence="9 10">NIES-3715</strain>
    </source>
</reference>
<dbReference type="InterPro" id="IPR001202">
    <property type="entry name" value="WW_dom"/>
</dbReference>
<evidence type="ECO:0000259" key="8">
    <source>
        <dbReference type="PROSITE" id="PS50020"/>
    </source>
</evidence>
<evidence type="ECO:0000256" key="2">
    <source>
        <dbReference type="ARBA" id="ARBA00006843"/>
    </source>
</evidence>
<feature type="transmembrane region" description="Helical" evidence="7">
    <location>
        <begin position="180"/>
        <end position="197"/>
    </location>
</feature>
<evidence type="ECO:0000313" key="10">
    <source>
        <dbReference type="Proteomes" id="UP001054902"/>
    </source>
</evidence>
<name>A0AAD3HDD1_9STRA</name>
<dbReference type="EMBL" id="BLLK01000062">
    <property type="protein sequence ID" value="GFH59074.1"/>
    <property type="molecule type" value="Genomic_DNA"/>
</dbReference>
<feature type="transmembrane region" description="Helical" evidence="7">
    <location>
        <begin position="137"/>
        <end position="160"/>
    </location>
</feature>
<dbReference type="Pfam" id="PF04505">
    <property type="entry name" value="CD225"/>
    <property type="match status" value="1"/>
</dbReference>
<dbReference type="InterPro" id="IPR036020">
    <property type="entry name" value="WW_dom_sf"/>
</dbReference>
<feature type="region of interest" description="Disordered" evidence="6">
    <location>
        <begin position="108"/>
        <end position="127"/>
    </location>
</feature>
<dbReference type="Proteomes" id="UP001054902">
    <property type="component" value="Unassembled WGS sequence"/>
</dbReference>
<evidence type="ECO:0000256" key="4">
    <source>
        <dbReference type="ARBA" id="ARBA00022989"/>
    </source>
</evidence>
<dbReference type="SMART" id="SM00456">
    <property type="entry name" value="WW"/>
    <property type="match status" value="1"/>
</dbReference>
<feature type="region of interest" description="Disordered" evidence="6">
    <location>
        <begin position="1"/>
        <end position="76"/>
    </location>
</feature>
<feature type="compositionally biased region" description="Polar residues" evidence="6">
    <location>
        <begin position="55"/>
        <end position="71"/>
    </location>
</feature>
<evidence type="ECO:0000256" key="7">
    <source>
        <dbReference type="SAM" id="Phobius"/>
    </source>
</evidence>
<dbReference type="InterPro" id="IPR007593">
    <property type="entry name" value="CD225/Dispanin_fam"/>
</dbReference>
<evidence type="ECO:0000256" key="6">
    <source>
        <dbReference type="SAM" id="MobiDB-lite"/>
    </source>
</evidence>
<comment type="similarity">
    <text evidence="2">Belongs to the CD225/Dispanin family.</text>
</comment>
<evidence type="ECO:0000256" key="1">
    <source>
        <dbReference type="ARBA" id="ARBA00004370"/>
    </source>
</evidence>
<feature type="domain" description="WW" evidence="8">
    <location>
        <begin position="70"/>
        <end position="104"/>
    </location>
</feature>
<dbReference type="GO" id="GO:0016020">
    <property type="term" value="C:membrane"/>
    <property type="evidence" value="ECO:0007669"/>
    <property type="project" value="UniProtKB-SubCell"/>
</dbReference>
<comment type="caution">
    <text evidence="9">The sequence shown here is derived from an EMBL/GenBank/DDBJ whole genome shotgun (WGS) entry which is preliminary data.</text>
</comment>
<evidence type="ECO:0000313" key="9">
    <source>
        <dbReference type="EMBL" id="GFH59074.1"/>
    </source>
</evidence>
<dbReference type="SUPFAM" id="SSF51045">
    <property type="entry name" value="WW domain"/>
    <property type="match status" value="1"/>
</dbReference>
<evidence type="ECO:0000256" key="3">
    <source>
        <dbReference type="ARBA" id="ARBA00022692"/>
    </source>
</evidence>
<evidence type="ECO:0000256" key="5">
    <source>
        <dbReference type="ARBA" id="ARBA00023136"/>
    </source>
</evidence>
<sequence>MASPSPNKFGFSNGNLDKKTSSTSYYHSFPEIDSNSDKRWSSQPPPDEFEPPPKTTSNTYHQSQTGNNNWTLPPGWKVAHRETDGRMFYFELSTGKASWNHPSVPYQMPSQQSLGTQSLPESPMTASKRPDSHQCSAVFACIVFPPLGIFALIHSILTYVCWNKNQYGNAYDHSRQASNFASWSILIFVAFGIYHFFKDGVGFETLNFYQWYIRAFQP</sequence>
<keyword evidence="5 7" id="KW-0472">Membrane</keyword>
<keyword evidence="4 7" id="KW-1133">Transmembrane helix</keyword>
<comment type="subcellular location">
    <subcellularLocation>
        <location evidence="1">Membrane</location>
    </subcellularLocation>
</comment>
<organism evidence="9 10">
    <name type="scientific">Chaetoceros tenuissimus</name>
    <dbReference type="NCBI Taxonomy" id="426638"/>
    <lineage>
        <taxon>Eukaryota</taxon>
        <taxon>Sar</taxon>
        <taxon>Stramenopiles</taxon>
        <taxon>Ochrophyta</taxon>
        <taxon>Bacillariophyta</taxon>
        <taxon>Coscinodiscophyceae</taxon>
        <taxon>Chaetocerotophycidae</taxon>
        <taxon>Chaetocerotales</taxon>
        <taxon>Chaetocerotaceae</taxon>
        <taxon>Chaetoceros</taxon>
    </lineage>
</organism>
<accession>A0AAD3HDD1</accession>
<dbReference type="Gene3D" id="2.20.70.10">
    <property type="match status" value="1"/>
</dbReference>
<dbReference type="AlphaFoldDB" id="A0AAD3HDD1"/>
<dbReference type="PROSITE" id="PS50020">
    <property type="entry name" value="WW_DOMAIN_2"/>
    <property type="match status" value="1"/>
</dbReference>
<dbReference type="Pfam" id="PF00397">
    <property type="entry name" value="WW"/>
    <property type="match status" value="1"/>
</dbReference>